<dbReference type="AlphaFoldDB" id="A0A834SBT5"/>
<proteinExistence type="predicted"/>
<dbReference type="EMBL" id="JAAIUW010000424">
    <property type="protein sequence ID" value="KAF7800393.1"/>
    <property type="molecule type" value="Genomic_DNA"/>
</dbReference>
<comment type="caution">
    <text evidence="1">The sequence shown here is derived from an EMBL/GenBank/DDBJ whole genome shotgun (WGS) entry which is preliminary data.</text>
</comment>
<keyword evidence="2" id="KW-1185">Reference proteome</keyword>
<accession>A0A834SBT5</accession>
<gene>
    <name evidence="1" type="ORF">G2W53_045221</name>
</gene>
<name>A0A834SBT5_9FABA</name>
<dbReference type="Proteomes" id="UP000634136">
    <property type="component" value="Unassembled WGS sequence"/>
</dbReference>
<evidence type="ECO:0000313" key="2">
    <source>
        <dbReference type="Proteomes" id="UP000634136"/>
    </source>
</evidence>
<reference evidence="1" key="1">
    <citation type="submission" date="2020-09" db="EMBL/GenBank/DDBJ databases">
        <title>Genome-Enabled Discovery of Anthraquinone Biosynthesis in Senna tora.</title>
        <authorList>
            <person name="Kang S.-H."/>
            <person name="Pandey R.P."/>
            <person name="Lee C.-M."/>
            <person name="Sim J.-S."/>
            <person name="Jeong J.-T."/>
            <person name="Choi B.-S."/>
            <person name="Jung M."/>
            <person name="Ginzburg D."/>
            <person name="Zhao K."/>
            <person name="Won S.Y."/>
            <person name="Oh T.-J."/>
            <person name="Yu Y."/>
            <person name="Kim N.-H."/>
            <person name="Lee O.R."/>
            <person name="Lee T.-H."/>
            <person name="Bashyal P."/>
            <person name="Kim T.-S."/>
            <person name="Lee W.-H."/>
            <person name="Kawkins C."/>
            <person name="Kim C.-K."/>
            <person name="Kim J.S."/>
            <person name="Ahn B.O."/>
            <person name="Rhee S.Y."/>
            <person name="Sohng J.K."/>
        </authorList>
    </citation>
    <scope>NUCLEOTIDE SEQUENCE</scope>
    <source>
        <tissue evidence="1">Leaf</tissue>
    </source>
</reference>
<evidence type="ECO:0000313" key="1">
    <source>
        <dbReference type="EMBL" id="KAF7800393.1"/>
    </source>
</evidence>
<sequence length="87" mass="10232">MLRHDPRSSHAMTTPFGPSNLFWHMLRQDPRSFLPKTTPIGASNPLPFANTKRTDMFHLLAQQVFCLVIRERFMRSDPDFRPEYVKT</sequence>
<organism evidence="1 2">
    <name type="scientific">Senna tora</name>
    <dbReference type="NCBI Taxonomy" id="362788"/>
    <lineage>
        <taxon>Eukaryota</taxon>
        <taxon>Viridiplantae</taxon>
        <taxon>Streptophyta</taxon>
        <taxon>Embryophyta</taxon>
        <taxon>Tracheophyta</taxon>
        <taxon>Spermatophyta</taxon>
        <taxon>Magnoliopsida</taxon>
        <taxon>eudicotyledons</taxon>
        <taxon>Gunneridae</taxon>
        <taxon>Pentapetalae</taxon>
        <taxon>rosids</taxon>
        <taxon>fabids</taxon>
        <taxon>Fabales</taxon>
        <taxon>Fabaceae</taxon>
        <taxon>Caesalpinioideae</taxon>
        <taxon>Cassia clade</taxon>
        <taxon>Senna</taxon>
    </lineage>
</organism>
<protein>
    <submittedName>
        <fullName evidence="1">Uncharacterized protein</fullName>
    </submittedName>
</protein>